<organism evidence="1 2">
    <name type="scientific">Candidatus Uhrbacteria bacterium CG10_big_fil_rev_8_21_14_0_10_50_16</name>
    <dbReference type="NCBI Taxonomy" id="1975039"/>
    <lineage>
        <taxon>Bacteria</taxon>
        <taxon>Candidatus Uhriibacteriota</taxon>
    </lineage>
</organism>
<gene>
    <name evidence="1" type="ORF">COV06_00315</name>
</gene>
<sequence length="139" mass="15515">MQTPRFAPQASGSKVTIPGKIIGVKTYPARSGFSVFGFQIFEPIPETYTIIVELDLETVKAVIRRHHPHHPDSLAALTYWRDPAPIYPPRFEKHLGSDPSSAMLQEGTRVNVLCQVASLAEQHYTGSRPFMVRSVELAE</sequence>
<accession>A0A2H0RPB4</accession>
<dbReference type="EMBL" id="PCYM01000001">
    <property type="protein sequence ID" value="PIR47834.1"/>
    <property type="molecule type" value="Genomic_DNA"/>
</dbReference>
<name>A0A2H0RPB4_9BACT</name>
<comment type="caution">
    <text evidence="1">The sequence shown here is derived from an EMBL/GenBank/DDBJ whole genome shotgun (WGS) entry which is preliminary data.</text>
</comment>
<dbReference type="AlphaFoldDB" id="A0A2H0RPB4"/>
<evidence type="ECO:0000313" key="1">
    <source>
        <dbReference type="EMBL" id="PIR47834.1"/>
    </source>
</evidence>
<proteinExistence type="predicted"/>
<dbReference type="Proteomes" id="UP000230084">
    <property type="component" value="Unassembled WGS sequence"/>
</dbReference>
<protein>
    <submittedName>
        <fullName evidence="1">Uncharacterized protein</fullName>
    </submittedName>
</protein>
<reference evidence="1 2" key="1">
    <citation type="submission" date="2017-09" db="EMBL/GenBank/DDBJ databases">
        <title>Depth-based differentiation of microbial function through sediment-hosted aquifers and enrichment of novel symbionts in the deep terrestrial subsurface.</title>
        <authorList>
            <person name="Probst A.J."/>
            <person name="Ladd B."/>
            <person name="Jarett J.K."/>
            <person name="Geller-Mcgrath D.E."/>
            <person name="Sieber C.M."/>
            <person name="Emerson J.B."/>
            <person name="Anantharaman K."/>
            <person name="Thomas B.C."/>
            <person name="Malmstrom R."/>
            <person name="Stieglmeier M."/>
            <person name="Klingl A."/>
            <person name="Woyke T."/>
            <person name="Ryan C.M."/>
            <person name="Banfield J.F."/>
        </authorList>
    </citation>
    <scope>NUCLEOTIDE SEQUENCE [LARGE SCALE GENOMIC DNA]</scope>
    <source>
        <strain evidence="1">CG10_big_fil_rev_8_21_14_0_10_50_16</strain>
    </source>
</reference>
<evidence type="ECO:0000313" key="2">
    <source>
        <dbReference type="Proteomes" id="UP000230084"/>
    </source>
</evidence>